<gene>
    <name evidence="1" type="ORF">LCGC14_0549930</name>
</gene>
<evidence type="ECO:0000313" key="1">
    <source>
        <dbReference type="EMBL" id="KKN58626.1"/>
    </source>
</evidence>
<proteinExistence type="predicted"/>
<protein>
    <submittedName>
        <fullName evidence="1">Uncharacterized protein</fullName>
    </submittedName>
</protein>
<name>A0A0F9UBI7_9ZZZZ</name>
<reference evidence="1" key="1">
    <citation type="journal article" date="2015" name="Nature">
        <title>Complex archaea that bridge the gap between prokaryotes and eukaryotes.</title>
        <authorList>
            <person name="Spang A."/>
            <person name="Saw J.H."/>
            <person name="Jorgensen S.L."/>
            <person name="Zaremba-Niedzwiedzka K."/>
            <person name="Martijn J."/>
            <person name="Lind A.E."/>
            <person name="van Eijk R."/>
            <person name="Schleper C."/>
            <person name="Guy L."/>
            <person name="Ettema T.J."/>
        </authorList>
    </citation>
    <scope>NUCLEOTIDE SEQUENCE</scope>
</reference>
<organism evidence="1">
    <name type="scientific">marine sediment metagenome</name>
    <dbReference type="NCBI Taxonomy" id="412755"/>
    <lineage>
        <taxon>unclassified sequences</taxon>
        <taxon>metagenomes</taxon>
        <taxon>ecological metagenomes</taxon>
    </lineage>
</organism>
<dbReference type="EMBL" id="LAZR01000753">
    <property type="protein sequence ID" value="KKN58626.1"/>
    <property type="molecule type" value="Genomic_DNA"/>
</dbReference>
<dbReference type="AlphaFoldDB" id="A0A0F9UBI7"/>
<sequence length="41" mass="5125">MYLSLISKYYTTKKVHKEKKRKEKKNKIKMYNLGFIFSFVY</sequence>
<comment type="caution">
    <text evidence="1">The sequence shown here is derived from an EMBL/GenBank/DDBJ whole genome shotgun (WGS) entry which is preliminary data.</text>
</comment>
<accession>A0A0F9UBI7</accession>